<protein>
    <submittedName>
        <fullName evidence="2">Uncharacterized protein</fullName>
    </submittedName>
</protein>
<feature type="transmembrane region" description="Helical" evidence="1">
    <location>
        <begin position="272"/>
        <end position="292"/>
    </location>
</feature>
<feature type="transmembrane region" description="Helical" evidence="1">
    <location>
        <begin position="396"/>
        <end position="418"/>
    </location>
</feature>
<feature type="transmembrane region" description="Helical" evidence="1">
    <location>
        <begin position="313"/>
        <end position="336"/>
    </location>
</feature>
<feature type="transmembrane region" description="Helical" evidence="1">
    <location>
        <begin position="112"/>
        <end position="132"/>
    </location>
</feature>
<feature type="transmembrane region" description="Helical" evidence="1">
    <location>
        <begin position="438"/>
        <end position="461"/>
    </location>
</feature>
<keyword evidence="1" id="KW-1133">Transmembrane helix</keyword>
<sequence>MSGFDDAFEPFERREQAVESAARTIVALSRRDRFGIGWRPKGIDEVAILLESLGYSPEVVAELWYPDLFALARDVSAAVNRYVTDEERREPPTLDWFTQSCRDYAIGSLYSAPWIVAVIGLAIFGASLWSSLSTPLHLATAIAVGVYAAQIISGFFSQAIARRLTFYFLQSNDALMAWTLRRFVLAAVLTTGAASLALYAALVPIVGNPDALLAASFCAGTAIFQLSLAPLYTLRRFFWMVALAVIATAITGATFVLFFHRHVDVPWEPATLAAEVGILGAAILGSTMLWLARRAAATSAPVPPALGSIVRSTLPYALFGALYFASILVDRIAAGIAAANGRGFAYASAYELGADIALLAILPVVGVINVMLEALPRRILKGATGAIRDLGKFDRSMLRFYALGILAVAAATGLAAALGEFVGTRMILSARLGSSGDAALSLEVLRFAIPAYGLVMLGLLNTQMLFFLSRPRAPVIGTAVGTIGSIVTCGWALYAHLPAEAMVGGLLVSALAFTTITTVAAIQTMWHFSFAYYAAY</sequence>
<feature type="transmembrane region" description="Helical" evidence="1">
    <location>
        <begin position="211"/>
        <end position="231"/>
    </location>
</feature>
<dbReference type="AlphaFoldDB" id="E6PIB3"/>
<reference evidence="2" key="1">
    <citation type="submission" date="2009-10" db="EMBL/GenBank/DDBJ databases">
        <title>Diversity of trophic interactions inside an arsenic-rich microbial ecosystem.</title>
        <authorList>
            <person name="Bertin P.N."/>
            <person name="Heinrich-Salmeron A."/>
            <person name="Pelletier E."/>
            <person name="Goulhen-Chollet F."/>
            <person name="Arsene-Ploetze F."/>
            <person name="Gallien S."/>
            <person name="Calteau A."/>
            <person name="Vallenet D."/>
            <person name="Casiot C."/>
            <person name="Chane-Woon-Ming B."/>
            <person name="Giloteaux L."/>
            <person name="Barakat M."/>
            <person name="Bonnefoy V."/>
            <person name="Bruneel O."/>
            <person name="Chandler M."/>
            <person name="Cleiss J."/>
            <person name="Duran R."/>
            <person name="Elbaz-Poulichet F."/>
            <person name="Fonknechten N."/>
            <person name="Lauga B."/>
            <person name="Mornico D."/>
            <person name="Ortet P."/>
            <person name="Schaeffer C."/>
            <person name="Siguier P."/>
            <person name="Alexander Thil Smith A."/>
            <person name="Van Dorsselaer A."/>
            <person name="Weissenbach J."/>
            <person name="Medigue C."/>
            <person name="Le Paslier D."/>
        </authorList>
    </citation>
    <scope>NUCLEOTIDE SEQUENCE</scope>
</reference>
<evidence type="ECO:0000313" key="2">
    <source>
        <dbReference type="EMBL" id="CBH76203.1"/>
    </source>
</evidence>
<comment type="caution">
    <text evidence="2">The sequence shown here is derived from an EMBL/GenBank/DDBJ whole genome shotgun (WGS) entry which is preliminary data.</text>
</comment>
<feature type="transmembrane region" description="Helical" evidence="1">
    <location>
        <begin position="501"/>
        <end position="522"/>
    </location>
</feature>
<feature type="transmembrane region" description="Helical" evidence="1">
    <location>
        <begin position="238"/>
        <end position="260"/>
    </location>
</feature>
<name>E6PIB3_9ZZZZ</name>
<feature type="transmembrane region" description="Helical" evidence="1">
    <location>
        <begin position="473"/>
        <end position="495"/>
    </location>
</feature>
<organism evidence="2">
    <name type="scientific">mine drainage metagenome</name>
    <dbReference type="NCBI Taxonomy" id="410659"/>
    <lineage>
        <taxon>unclassified sequences</taxon>
        <taxon>metagenomes</taxon>
        <taxon>ecological metagenomes</taxon>
    </lineage>
</organism>
<dbReference type="EMBL" id="CABL01000019">
    <property type="protein sequence ID" value="CBH76203.1"/>
    <property type="molecule type" value="Genomic_DNA"/>
</dbReference>
<feature type="transmembrane region" description="Helical" evidence="1">
    <location>
        <begin position="356"/>
        <end position="375"/>
    </location>
</feature>
<gene>
    <name evidence="2" type="ORF">CARN1_0683</name>
</gene>
<proteinExistence type="predicted"/>
<feature type="transmembrane region" description="Helical" evidence="1">
    <location>
        <begin position="138"/>
        <end position="161"/>
    </location>
</feature>
<keyword evidence="1" id="KW-0812">Transmembrane</keyword>
<keyword evidence="1" id="KW-0472">Membrane</keyword>
<feature type="transmembrane region" description="Helical" evidence="1">
    <location>
        <begin position="182"/>
        <end position="205"/>
    </location>
</feature>
<evidence type="ECO:0000256" key="1">
    <source>
        <dbReference type="SAM" id="Phobius"/>
    </source>
</evidence>
<accession>E6PIB3</accession>